<dbReference type="SUPFAM" id="SSF46626">
    <property type="entry name" value="Cytochrome c"/>
    <property type="match status" value="1"/>
</dbReference>
<keyword evidence="3 4" id="KW-0408">Iron</keyword>
<dbReference type="PANTHER" id="PTHR35008:SF8">
    <property type="entry name" value="ALCOHOL DEHYDROGENASE CYTOCHROME C SUBUNIT"/>
    <property type="match status" value="1"/>
</dbReference>
<dbReference type="KEGG" id="hdi:HDIA_3887"/>
<evidence type="ECO:0000313" key="8">
    <source>
        <dbReference type="Proteomes" id="UP000223606"/>
    </source>
</evidence>
<dbReference type="InterPro" id="IPR051459">
    <property type="entry name" value="Cytochrome_c-type_DH"/>
</dbReference>
<dbReference type="GO" id="GO:0020037">
    <property type="term" value="F:heme binding"/>
    <property type="evidence" value="ECO:0007669"/>
    <property type="project" value="InterPro"/>
</dbReference>
<dbReference type="InterPro" id="IPR009056">
    <property type="entry name" value="Cyt_c-like_dom"/>
</dbReference>
<dbReference type="AlphaFoldDB" id="A0A2C9DBB7"/>
<proteinExistence type="predicted"/>
<dbReference type="GO" id="GO:0046872">
    <property type="term" value="F:metal ion binding"/>
    <property type="evidence" value="ECO:0007669"/>
    <property type="project" value="UniProtKB-KW"/>
</dbReference>
<feature type="signal peptide" evidence="5">
    <location>
        <begin position="1"/>
        <end position="25"/>
    </location>
</feature>
<keyword evidence="5" id="KW-0732">Signal</keyword>
<evidence type="ECO:0000259" key="6">
    <source>
        <dbReference type="PROSITE" id="PS51007"/>
    </source>
</evidence>
<reference evidence="8" key="1">
    <citation type="submission" date="2017-09" db="EMBL/GenBank/DDBJ databases">
        <title>Genome sequence of Nannocystis excedens DSM 71.</title>
        <authorList>
            <person name="Blom J."/>
        </authorList>
    </citation>
    <scope>NUCLEOTIDE SEQUENCE [LARGE SCALE GENOMIC DNA]</scope>
    <source>
        <strain evidence="8">type strain: E19</strain>
    </source>
</reference>
<accession>A0A2C9DBB7</accession>
<keyword evidence="1 4" id="KW-0349">Heme</keyword>
<sequence length="240" mass="25573">MSKFLETAAIGTVLALVATGSVALAGEADPKAGEGAGEQFHLGRVATPDEVAAWDIDVRPDGLGLPEGSGTVAQGEAIFDENCASCHGDFGEAVGRWPVLAGGQGTLKDDRPVKTIGSYWPYLSTVYDYIHRAMPFGNARSLSNDDVYALTAYVLYLNDVVTDEDFELSKSNFASIHMPNEKNFIPDDRDSEPQYANESEPCMTDCIPGKAKITMHAAVLDVTPEANADKKDEAPAAGIE</sequence>
<keyword evidence="8" id="KW-1185">Reference proteome</keyword>
<organism evidence="7 8">
    <name type="scientific">Hartmannibacter diazotrophicus</name>
    <dbReference type="NCBI Taxonomy" id="1482074"/>
    <lineage>
        <taxon>Bacteria</taxon>
        <taxon>Pseudomonadati</taxon>
        <taxon>Pseudomonadota</taxon>
        <taxon>Alphaproteobacteria</taxon>
        <taxon>Hyphomicrobiales</taxon>
        <taxon>Pleomorphomonadaceae</taxon>
        <taxon>Hartmannibacter</taxon>
    </lineage>
</organism>
<evidence type="ECO:0000256" key="5">
    <source>
        <dbReference type="SAM" id="SignalP"/>
    </source>
</evidence>
<gene>
    <name evidence="7" type="ORF">HDIA_3887</name>
</gene>
<dbReference type="EMBL" id="LT960614">
    <property type="protein sequence ID" value="SON57428.1"/>
    <property type="molecule type" value="Genomic_DNA"/>
</dbReference>
<dbReference type="PROSITE" id="PS51007">
    <property type="entry name" value="CYTC"/>
    <property type="match status" value="1"/>
</dbReference>
<dbReference type="RefSeq" id="WP_099557681.1">
    <property type="nucleotide sequence ID" value="NZ_LT960614.1"/>
</dbReference>
<dbReference type="Gene3D" id="1.10.760.10">
    <property type="entry name" value="Cytochrome c-like domain"/>
    <property type="match status" value="1"/>
</dbReference>
<dbReference type="GO" id="GO:0009055">
    <property type="term" value="F:electron transfer activity"/>
    <property type="evidence" value="ECO:0007669"/>
    <property type="project" value="InterPro"/>
</dbReference>
<keyword evidence="2 4" id="KW-0479">Metal-binding</keyword>
<dbReference type="Proteomes" id="UP000223606">
    <property type="component" value="Chromosome 1"/>
</dbReference>
<evidence type="ECO:0000256" key="1">
    <source>
        <dbReference type="ARBA" id="ARBA00022617"/>
    </source>
</evidence>
<name>A0A2C9DBB7_9HYPH</name>
<evidence type="ECO:0000256" key="4">
    <source>
        <dbReference type="PROSITE-ProRule" id="PRU00433"/>
    </source>
</evidence>
<evidence type="ECO:0000256" key="3">
    <source>
        <dbReference type="ARBA" id="ARBA00023004"/>
    </source>
</evidence>
<dbReference type="PANTHER" id="PTHR35008">
    <property type="entry name" value="BLL4482 PROTEIN-RELATED"/>
    <property type="match status" value="1"/>
</dbReference>
<dbReference type="OrthoDB" id="9779283at2"/>
<feature type="chain" id="PRO_5012519281" evidence="5">
    <location>
        <begin position="26"/>
        <end position="240"/>
    </location>
</feature>
<dbReference type="Pfam" id="PF00034">
    <property type="entry name" value="Cytochrom_C"/>
    <property type="match status" value="1"/>
</dbReference>
<protein>
    <submittedName>
        <fullName evidence="7">Cytochrome c, mono-and diheme variants</fullName>
    </submittedName>
</protein>
<dbReference type="InterPro" id="IPR036909">
    <property type="entry name" value="Cyt_c-like_dom_sf"/>
</dbReference>
<evidence type="ECO:0000256" key="2">
    <source>
        <dbReference type="ARBA" id="ARBA00022723"/>
    </source>
</evidence>
<feature type="domain" description="Cytochrome c" evidence="6">
    <location>
        <begin position="70"/>
        <end position="158"/>
    </location>
</feature>
<evidence type="ECO:0000313" key="7">
    <source>
        <dbReference type="EMBL" id="SON57428.1"/>
    </source>
</evidence>